<dbReference type="PROSITE" id="PS51782">
    <property type="entry name" value="LYSM"/>
    <property type="match status" value="1"/>
</dbReference>
<dbReference type="AlphaFoldDB" id="A0A2W1LQG7"/>
<feature type="transmembrane region" description="Helical" evidence="1">
    <location>
        <begin position="48"/>
        <end position="68"/>
    </location>
</feature>
<protein>
    <recommendedName>
        <fullName evidence="2">LysM domain-containing protein</fullName>
    </recommendedName>
</protein>
<evidence type="ECO:0000259" key="2">
    <source>
        <dbReference type="PROSITE" id="PS51782"/>
    </source>
</evidence>
<dbReference type="SMART" id="SM00257">
    <property type="entry name" value="LysM"/>
    <property type="match status" value="1"/>
</dbReference>
<keyword evidence="4" id="KW-1185">Reference proteome</keyword>
<comment type="caution">
    <text evidence="3">The sequence shown here is derived from an EMBL/GenBank/DDBJ whole genome shotgun (WGS) entry which is preliminary data.</text>
</comment>
<sequence>MFGVLIMIIKVNDMSYRSLYKEQNNKTRHIHSKSVAAGRTSLRLGWKAGRLLAALLIIIIIVTGFTLVHSNARGTQAEPVQPNELAVTVASGDTLWSMAQSYAPEGADIRQFVYLLKKRNLLADSSLQPGDQIIIPMKSF</sequence>
<evidence type="ECO:0000256" key="1">
    <source>
        <dbReference type="SAM" id="Phobius"/>
    </source>
</evidence>
<evidence type="ECO:0000313" key="3">
    <source>
        <dbReference type="EMBL" id="PZD93647.1"/>
    </source>
</evidence>
<dbReference type="InterPro" id="IPR018392">
    <property type="entry name" value="LysM"/>
</dbReference>
<keyword evidence="1" id="KW-0812">Transmembrane</keyword>
<keyword evidence="1" id="KW-1133">Transmembrane helix</keyword>
<feature type="domain" description="LysM" evidence="2">
    <location>
        <begin position="85"/>
        <end position="135"/>
    </location>
</feature>
<dbReference type="OrthoDB" id="9801998at2"/>
<organism evidence="3 4">
    <name type="scientific">Paenibacillus sambharensis</name>
    <dbReference type="NCBI Taxonomy" id="1803190"/>
    <lineage>
        <taxon>Bacteria</taxon>
        <taxon>Bacillati</taxon>
        <taxon>Bacillota</taxon>
        <taxon>Bacilli</taxon>
        <taxon>Bacillales</taxon>
        <taxon>Paenibacillaceae</taxon>
        <taxon>Paenibacillus</taxon>
    </lineage>
</organism>
<name>A0A2W1LQG7_9BACL</name>
<accession>A0A2W1LQG7</accession>
<reference evidence="3 4" key="1">
    <citation type="submission" date="2018-06" db="EMBL/GenBank/DDBJ databases">
        <title>Paenibacillus imtechensis sp. nov.</title>
        <authorList>
            <person name="Pinnaka A.K."/>
            <person name="Singh H."/>
            <person name="Kaur M."/>
        </authorList>
    </citation>
    <scope>NUCLEOTIDE SEQUENCE [LARGE SCALE GENOMIC DNA]</scope>
    <source>
        <strain evidence="3 4">SMB1</strain>
    </source>
</reference>
<dbReference type="EMBL" id="QKRB01000057">
    <property type="protein sequence ID" value="PZD93647.1"/>
    <property type="molecule type" value="Genomic_DNA"/>
</dbReference>
<dbReference type="Proteomes" id="UP000249522">
    <property type="component" value="Unassembled WGS sequence"/>
</dbReference>
<evidence type="ECO:0000313" key="4">
    <source>
        <dbReference type="Proteomes" id="UP000249522"/>
    </source>
</evidence>
<dbReference type="Gene3D" id="3.10.350.10">
    <property type="entry name" value="LysM domain"/>
    <property type="match status" value="1"/>
</dbReference>
<dbReference type="Pfam" id="PF01476">
    <property type="entry name" value="LysM"/>
    <property type="match status" value="1"/>
</dbReference>
<proteinExistence type="predicted"/>
<dbReference type="CDD" id="cd00118">
    <property type="entry name" value="LysM"/>
    <property type="match status" value="1"/>
</dbReference>
<keyword evidence="1" id="KW-0472">Membrane</keyword>
<gene>
    <name evidence="3" type="ORF">DNH61_23835</name>
</gene>
<dbReference type="InterPro" id="IPR036779">
    <property type="entry name" value="LysM_dom_sf"/>
</dbReference>